<feature type="compositionally biased region" description="Basic and acidic residues" evidence="1">
    <location>
        <begin position="49"/>
        <end position="58"/>
    </location>
</feature>
<proteinExistence type="predicted"/>
<dbReference type="Proteomes" id="UP000799444">
    <property type="component" value="Unassembled WGS sequence"/>
</dbReference>
<gene>
    <name evidence="2" type="ORF">EJ04DRAFT_566809</name>
</gene>
<evidence type="ECO:0000313" key="3">
    <source>
        <dbReference type="Proteomes" id="UP000799444"/>
    </source>
</evidence>
<name>A0A9P4QUX0_9PLEO</name>
<feature type="region of interest" description="Disordered" evidence="1">
    <location>
        <begin position="32"/>
        <end position="58"/>
    </location>
</feature>
<protein>
    <submittedName>
        <fullName evidence="2">Uncharacterized protein</fullName>
    </submittedName>
</protein>
<reference evidence="2" key="1">
    <citation type="journal article" date="2020" name="Stud. Mycol.">
        <title>101 Dothideomycetes genomes: a test case for predicting lifestyles and emergence of pathogens.</title>
        <authorList>
            <person name="Haridas S."/>
            <person name="Albert R."/>
            <person name="Binder M."/>
            <person name="Bloem J."/>
            <person name="Labutti K."/>
            <person name="Salamov A."/>
            <person name="Andreopoulos B."/>
            <person name="Baker S."/>
            <person name="Barry K."/>
            <person name="Bills G."/>
            <person name="Bluhm B."/>
            <person name="Cannon C."/>
            <person name="Castanera R."/>
            <person name="Culley D."/>
            <person name="Daum C."/>
            <person name="Ezra D."/>
            <person name="Gonzalez J."/>
            <person name="Henrissat B."/>
            <person name="Kuo A."/>
            <person name="Liang C."/>
            <person name="Lipzen A."/>
            <person name="Lutzoni F."/>
            <person name="Magnuson J."/>
            <person name="Mondo S."/>
            <person name="Nolan M."/>
            <person name="Ohm R."/>
            <person name="Pangilinan J."/>
            <person name="Park H.-J."/>
            <person name="Ramirez L."/>
            <person name="Alfaro M."/>
            <person name="Sun H."/>
            <person name="Tritt A."/>
            <person name="Yoshinaga Y."/>
            <person name="Zwiers L.-H."/>
            <person name="Turgeon B."/>
            <person name="Goodwin S."/>
            <person name="Spatafora J."/>
            <person name="Crous P."/>
            <person name="Grigoriev I."/>
        </authorList>
    </citation>
    <scope>NUCLEOTIDE SEQUENCE</scope>
    <source>
        <strain evidence="2">CBS 125425</strain>
    </source>
</reference>
<comment type="caution">
    <text evidence="2">The sequence shown here is derived from an EMBL/GenBank/DDBJ whole genome shotgun (WGS) entry which is preliminary data.</text>
</comment>
<sequence length="107" mass="12166">MNLAKDCKNISLWEAALRIQVVGKAAKDILEEASAPPKPSKPIYQDLPPRPDDTEPQAQKDYRDYVEKEAFIKSILLATVNQEFLEGLREHKKASSLFNGILKHYKD</sequence>
<dbReference type="AlphaFoldDB" id="A0A9P4QUX0"/>
<evidence type="ECO:0000256" key="1">
    <source>
        <dbReference type="SAM" id="MobiDB-lite"/>
    </source>
</evidence>
<dbReference type="EMBL" id="ML996194">
    <property type="protein sequence ID" value="KAF2731539.1"/>
    <property type="molecule type" value="Genomic_DNA"/>
</dbReference>
<evidence type="ECO:0000313" key="2">
    <source>
        <dbReference type="EMBL" id="KAF2731539.1"/>
    </source>
</evidence>
<accession>A0A9P4QUX0</accession>
<keyword evidence="3" id="KW-1185">Reference proteome</keyword>
<organism evidence="2 3">
    <name type="scientific">Polyplosphaeria fusca</name>
    <dbReference type="NCBI Taxonomy" id="682080"/>
    <lineage>
        <taxon>Eukaryota</taxon>
        <taxon>Fungi</taxon>
        <taxon>Dikarya</taxon>
        <taxon>Ascomycota</taxon>
        <taxon>Pezizomycotina</taxon>
        <taxon>Dothideomycetes</taxon>
        <taxon>Pleosporomycetidae</taxon>
        <taxon>Pleosporales</taxon>
        <taxon>Tetraplosphaeriaceae</taxon>
        <taxon>Polyplosphaeria</taxon>
    </lineage>
</organism>